<sequence length="164" mass="18736">MKHTVSKFSLIPCSSSRRVLVVNRWRGFLIIQEPSFLECLSSPSRFFAEVHLVKKILSYIFPKPVNEIERSVLTKLETVESFSEDSNLAERGGGRLQQVEHEDAWYVVLLGISLLHLCLMILSFPCVDIDGSQGDFISSFTNIILHVAKAESYLLCLFFINYLY</sequence>
<protein>
    <submittedName>
        <fullName evidence="3">Uncharacterized protein LOC113787212</fullName>
    </submittedName>
</protein>
<keyword evidence="1" id="KW-0472">Membrane</keyword>
<feature type="transmembrane region" description="Helical" evidence="1">
    <location>
        <begin position="143"/>
        <end position="163"/>
    </location>
</feature>
<keyword evidence="1" id="KW-0812">Transmembrane</keyword>
<dbReference type="PaxDb" id="3827-XP_004504421.1"/>
<accession>A0A3Q7XEI8</accession>
<evidence type="ECO:0000313" key="3">
    <source>
        <dbReference type="RefSeq" id="XP_027191914.1"/>
    </source>
</evidence>
<dbReference type="Proteomes" id="UP000087171">
    <property type="component" value="Chromosome Ca6"/>
</dbReference>
<evidence type="ECO:0000256" key="1">
    <source>
        <dbReference type="SAM" id="Phobius"/>
    </source>
</evidence>
<reference evidence="3" key="2">
    <citation type="submission" date="2025-08" db="UniProtKB">
        <authorList>
            <consortium name="RefSeq"/>
        </authorList>
    </citation>
    <scope>IDENTIFICATION</scope>
    <source>
        <tissue evidence="3">Etiolated seedlings</tissue>
    </source>
</reference>
<dbReference type="AlphaFoldDB" id="A0A3Q7XEI8"/>
<name>A0A3Q7XEI8_CICAR</name>
<keyword evidence="2" id="KW-1185">Reference proteome</keyword>
<feature type="transmembrane region" description="Helical" evidence="1">
    <location>
        <begin position="104"/>
        <end position="123"/>
    </location>
</feature>
<organism evidence="2 3">
    <name type="scientific">Cicer arietinum</name>
    <name type="common">Chickpea</name>
    <name type="synonym">Garbanzo</name>
    <dbReference type="NCBI Taxonomy" id="3827"/>
    <lineage>
        <taxon>Eukaryota</taxon>
        <taxon>Viridiplantae</taxon>
        <taxon>Streptophyta</taxon>
        <taxon>Embryophyta</taxon>
        <taxon>Tracheophyta</taxon>
        <taxon>Spermatophyta</taxon>
        <taxon>Magnoliopsida</taxon>
        <taxon>eudicotyledons</taxon>
        <taxon>Gunneridae</taxon>
        <taxon>Pentapetalae</taxon>
        <taxon>rosids</taxon>
        <taxon>fabids</taxon>
        <taxon>Fabales</taxon>
        <taxon>Fabaceae</taxon>
        <taxon>Papilionoideae</taxon>
        <taxon>50 kb inversion clade</taxon>
        <taxon>NPAAA clade</taxon>
        <taxon>Hologalegina</taxon>
        <taxon>IRL clade</taxon>
        <taxon>Cicereae</taxon>
        <taxon>Cicer</taxon>
    </lineage>
</organism>
<gene>
    <name evidence="3" type="primary">LOC113787212</name>
</gene>
<keyword evidence="1" id="KW-1133">Transmembrane helix</keyword>
<reference evidence="2" key="1">
    <citation type="journal article" date="2013" name="Nat. Biotechnol.">
        <title>Draft genome sequence of chickpea (Cicer arietinum) provides a resource for trait improvement.</title>
        <authorList>
            <person name="Varshney R.K."/>
            <person name="Song C."/>
            <person name="Saxena R.K."/>
            <person name="Azam S."/>
            <person name="Yu S."/>
            <person name="Sharpe A.G."/>
            <person name="Cannon S."/>
            <person name="Baek J."/>
            <person name="Rosen B.D."/>
            <person name="Tar'an B."/>
            <person name="Millan T."/>
            <person name="Zhang X."/>
            <person name="Ramsay L.D."/>
            <person name="Iwata A."/>
            <person name="Wang Y."/>
            <person name="Nelson W."/>
            <person name="Farmer A.D."/>
            <person name="Gaur P.M."/>
            <person name="Soderlund C."/>
            <person name="Penmetsa R.V."/>
            <person name="Xu C."/>
            <person name="Bharti A.K."/>
            <person name="He W."/>
            <person name="Winter P."/>
            <person name="Zhao S."/>
            <person name="Hane J.K."/>
            <person name="Carrasquilla-Garcia N."/>
            <person name="Condie J.A."/>
            <person name="Upadhyaya H.D."/>
            <person name="Luo M.C."/>
            <person name="Thudi M."/>
            <person name="Gowda C.L."/>
            <person name="Singh N.P."/>
            <person name="Lichtenzveig J."/>
            <person name="Gali K.K."/>
            <person name="Rubio J."/>
            <person name="Nadarajan N."/>
            <person name="Dolezel J."/>
            <person name="Bansal K.C."/>
            <person name="Xu X."/>
            <person name="Edwards D."/>
            <person name="Zhang G."/>
            <person name="Kahl G."/>
            <person name="Gil J."/>
            <person name="Singh K.B."/>
            <person name="Datta S.K."/>
            <person name="Jackson S.A."/>
            <person name="Wang J."/>
            <person name="Cook D.R."/>
        </authorList>
    </citation>
    <scope>NUCLEOTIDE SEQUENCE [LARGE SCALE GENOMIC DNA]</scope>
    <source>
        <strain evidence="2">cv. CDC Frontier</strain>
    </source>
</reference>
<dbReference type="RefSeq" id="XP_027191914.1">
    <property type="nucleotide sequence ID" value="XM_027336113.1"/>
</dbReference>
<proteinExistence type="predicted"/>
<evidence type="ECO:0000313" key="2">
    <source>
        <dbReference type="Proteomes" id="UP000087171"/>
    </source>
</evidence>